<dbReference type="Pfam" id="PF14525">
    <property type="entry name" value="AraC_binding_2"/>
    <property type="match status" value="1"/>
</dbReference>
<dbReference type="PANTHER" id="PTHR46796:SF12">
    <property type="entry name" value="HTH-TYPE DNA-BINDING TRANSCRIPTIONAL ACTIVATOR EUTR"/>
    <property type="match status" value="1"/>
</dbReference>
<dbReference type="InterPro" id="IPR050204">
    <property type="entry name" value="AraC_XylS_family_regulators"/>
</dbReference>
<evidence type="ECO:0000256" key="3">
    <source>
        <dbReference type="ARBA" id="ARBA00023163"/>
    </source>
</evidence>
<keyword evidence="2" id="KW-0238">DNA-binding</keyword>
<keyword evidence="6" id="KW-1185">Reference proteome</keyword>
<dbReference type="SUPFAM" id="SSF46689">
    <property type="entry name" value="Homeodomain-like"/>
    <property type="match status" value="1"/>
</dbReference>
<dbReference type="GO" id="GO:0043565">
    <property type="term" value="F:sequence-specific DNA binding"/>
    <property type="evidence" value="ECO:0007669"/>
    <property type="project" value="InterPro"/>
</dbReference>
<proteinExistence type="predicted"/>
<dbReference type="PROSITE" id="PS01124">
    <property type="entry name" value="HTH_ARAC_FAMILY_2"/>
    <property type="match status" value="1"/>
</dbReference>
<keyword evidence="3" id="KW-0804">Transcription</keyword>
<dbReference type="Proteomes" id="UP000220768">
    <property type="component" value="Unassembled WGS sequence"/>
</dbReference>
<dbReference type="SMART" id="SM00342">
    <property type="entry name" value="HTH_ARAC"/>
    <property type="match status" value="1"/>
</dbReference>
<protein>
    <submittedName>
        <fullName evidence="5">AraC family transcriptional regulator</fullName>
    </submittedName>
</protein>
<evidence type="ECO:0000313" key="6">
    <source>
        <dbReference type="Proteomes" id="UP000220768"/>
    </source>
</evidence>
<evidence type="ECO:0000259" key="4">
    <source>
        <dbReference type="PROSITE" id="PS01124"/>
    </source>
</evidence>
<feature type="domain" description="HTH araC/xylS-type" evidence="4">
    <location>
        <begin position="221"/>
        <end position="321"/>
    </location>
</feature>
<evidence type="ECO:0000313" key="5">
    <source>
        <dbReference type="EMBL" id="PDT04453.1"/>
    </source>
</evidence>
<dbReference type="AlphaFoldDB" id="A0A2A6JDQ5"/>
<name>A0A2A6JDQ5_9HYPH</name>
<dbReference type="InterPro" id="IPR009057">
    <property type="entry name" value="Homeodomain-like_sf"/>
</dbReference>
<dbReference type="Pfam" id="PF12833">
    <property type="entry name" value="HTH_18"/>
    <property type="match status" value="1"/>
</dbReference>
<dbReference type="InterPro" id="IPR035418">
    <property type="entry name" value="AraC-bd_2"/>
</dbReference>
<dbReference type="EMBL" id="NWSV01000005">
    <property type="protein sequence ID" value="PDT04453.1"/>
    <property type="molecule type" value="Genomic_DNA"/>
</dbReference>
<sequence>MIRTNPTDCIVAEGRDPAELSAALSTDDVRITAQSNDRDRFSFRFEYVKADGIVIGFCRYDGTCQIKREGLSNRFQIFLPRYGGTRFIANGLEIPTSSTQGAILDGKINQGADFAGPRGHLFLTIEEVFLRSRLSNLLSIPVSGSLDFRPQIDLVDGPGREVRRIAAALRAGLCDGGPLRSAPVARKNLTEALVSLILEALPHRFSPWLGRNTPALPRHVKRAIEFMRANIGEPLTLQKIAAESGVSGRGLQIGFQQFKMTTPMAYLRYLRLEAMHQDLKTGQPEMEVQETALKWGFTHFGRMAADYCARYGELPSETYKRALAE</sequence>
<keyword evidence="1" id="KW-0805">Transcription regulation</keyword>
<dbReference type="InterPro" id="IPR018060">
    <property type="entry name" value="HTH_AraC"/>
</dbReference>
<accession>A0A2A6JDQ5</accession>
<organism evidence="5 6">
    <name type="scientific">Rhizobium chutanense</name>
    <dbReference type="NCBI Taxonomy" id="2035448"/>
    <lineage>
        <taxon>Bacteria</taxon>
        <taxon>Pseudomonadati</taxon>
        <taxon>Pseudomonadota</taxon>
        <taxon>Alphaproteobacteria</taxon>
        <taxon>Hyphomicrobiales</taxon>
        <taxon>Rhizobiaceae</taxon>
        <taxon>Rhizobium/Agrobacterium group</taxon>
        <taxon>Rhizobium</taxon>
    </lineage>
</organism>
<reference evidence="5 6" key="1">
    <citation type="submission" date="2017-09" db="EMBL/GenBank/DDBJ databases">
        <title>Comparative genomics of rhizobia isolated from Phaseolus vulgaris in China.</title>
        <authorList>
            <person name="Tong W."/>
        </authorList>
    </citation>
    <scope>NUCLEOTIDE SEQUENCE [LARGE SCALE GENOMIC DNA]</scope>
    <source>
        <strain evidence="5 6">C5</strain>
    </source>
</reference>
<dbReference type="Gene3D" id="1.10.10.60">
    <property type="entry name" value="Homeodomain-like"/>
    <property type="match status" value="1"/>
</dbReference>
<comment type="caution">
    <text evidence="5">The sequence shown here is derived from an EMBL/GenBank/DDBJ whole genome shotgun (WGS) entry which is preliminary data.</text>
</comment>
<dbReference type="PANTHER" id="PTHR46796">
    <property type="entry name" value="HTH-TYPE TRANSCRIPTIONAL ACTIVATOR RHAS-RELATED"/>
    <property type="match status" value="1"/>
</dbReference>
<dbReference type="GO" id="GO:0003700">
    <property type="term" value="F:DNA-binding transcription factor activity"/>
    <property type="evidence" value="ECO:0007669"/>
    <property type="project" value="InterPro"/>
</dbReference>
<evidence type="ECO:0000256" key="2">
    <source>
        <dbReference type="ARBA" id="ARBA00023125"/>
    </source>
</evidence>
<gene>
    <name evidence="5" type="ORF">CO666_11420</name>
</gene>
<evidence type="ECO:0000256" key="1">
    <source>
        <dbReference type="ARBA" id="ARBA00023015"/>
    </source>
</evidence>